<evidence type="ECO:0000256" key="1">
    <source>
        <dbReference type="ARBA" id="ARBA00006484"/>
    </source>
</evidence>
<dbReference type="PANTHER" id="PTHR42760:SF40">
    <property type="entry name" value="3-OXOACYL-[ACYL-CARRIER-PROTEIN] REDUCTASE, CHLOROPLASTIC"/>
    <property type="match status" value="1"/>
</dbReference>
<dbReference type="InterPro" id="IPR036291">
    <property type="entry name" value="NAD(P)-bd_dom_sf"/>
</dbReference>
<name>A0A518GDL0_9BACT</name>
<dbReference type="AlphaFoldDB" id="A0A518GDL0"/>
<dbReference type="CDD" id="cd05233">
    <property type="entry name" value="SDR_c"/>
    <property type="match status" value="1"/>
</dbReference>
<gene>
    <name evidence="2" type="primary">fabG_7</name>
    <name evidence="2" type="ORF">Q31a_50500</name>
</gene>
<dbReference type="Proteomes" id="UP000318017">
    <property type="component" value="Chromosome"/>
</dbReference>
<sequence length="277" mass="29898">MHRENLERSGPMPVAVITGSSSGIGRETALEFARNGYSVLLHAHRNVAGLQETANRIRALPSPRDADTLEARLRCITSDIACPAACRSLVQAAFAWQGSVDVWVNNAGADVLTGSSSSQPFEERLQLLLNVDVCGTIRLCRLVCQELADRSITGGSITNIGWDQASLGMEGEPGQLFCTTKSAIESFSRALAMSVAPRVRVNCVCPGWIQTSWGVEQASDYWAQRATNESLLQRWGTPQDVACCIRWLASSDAAFINGQSIAVNGGRRFSAPPTRES</sequence>
<dbReference type="InterPro" id="IPR002347">
    <property type="entry name" value="SDR_fam"/>
</dbReference>
<dbReference type="EC" id="1.1.1.100" evidence="2"/>
<dbReference type="SUPFAM" id="SSF51735">
    <property type="entry name" value="NAD(P)-binding Rossmann-fold domains"/>
    <property type="match status" value="1"/>
</dbReference>
<comment type="similarity">
    <text evidence="1">Belongs to the short-chain dehydrogenases/reductases (SDR) family.</text>
</comment>
<evidence type="ECO:0000313" key="3">
    <source>
        <dbReference type="Proteomes" id="UP000318017"/>
    </source>
</evidence>
<dbReference type="GO" id="GO:0004316">
    <property type="term" value="F:3-oxoacyl-[acyl-carrier-protein] reductase (NADPH) activity"/>
    <property type="evidence" value="ECO:0007669"/>
    <property type="project" value="UniProtKB-EC"/>
</dbReference>
<accession>A0A518GDL0</accession>
<dbReference type="Pfam" id="PF13561">
    <property type="entry name" value="adh_short_C2"/>
    <property type="match status" value="1"/>
</dbReference>
<keyword evidence="3" id="KW-1185">Reference proteome</keyword>
<keyword evidence="2" id="KW-0560">Oxidoreductase</keyword>
<dbReference type="KEGG" id="ahel:Q31a_50500"/>
<dbReference type="PANTHER" id="PTHR42760">
    <property type="entry name" value="SHORT-CHAIN DEHYDROGENASES/REDUCTASES FAMILY MEMBER"/>
    <property type="match status" value="1"/>
</dbReference>
<dbReference type="PRINTS" id="PR00080">
    <property type="entry name" value="SDRFAMILY"/>
</dbReference>
<dbReference type="EMBL" id="CP036298">
    <property type="protein sequence ID" value="QDV26673.1"/>
    <property type="molecule type" value="Genomic_DNA"/>
</dbReference>
<reference evidence="2 3" key="1">
    <citation type="submission" date="2019-02" db="EMBL/GenBank/DDBJ databases">
        <title>Deep-cultivation of Planctomycetes and their phenomic and genomic characterization uncovers novel biology.</title>
        <authorList>
            <person name="Wiegand S."/>
            <person name="Jogler M."/>
            <person name="Boedeker C."/>
            <person name="Pinto D."/>
            <person name="Vollmers J."/>
            <person name="Rivas-Marin E."/>
            <person name="Kohn T."/>
            <person name="Peeters S.H."/>
            <person name="Heuer A."/>
            <person name="Rast P."/>
            <person name="Oberbeckmann S."/>
            <person name="Bunk B."/>
            <person name="Jeske O."/>
            <person name="Meyerdierks A."/>
            <person name="Storesund J.E."/>
            <person name="Kallscheuer N."/>
            <person name="Luecker S."/>
            <person name="Lage O.M."/>
            <person name="Pohl T."/>
            <person name="Merkel B.J."/>
            <person name="Hornburger P."/>
            <person name="Mueller R.-W."/>
            <person name="Bruemmer F."/>
            <person name="Labrenz M."/>
            <person name="Spormann A.M."/>
            <person name="Op den Camp H."/>
            <person name="Overmann J."/>
            <person name="Amann R."/>
            <person name="Jetten M.S.M."/>
            <person name="Mascher T."/>
            <person name="Medema M.H."/>
            <person name="Devos D.P."/>
            <person name="Kaster A.-K."/>
            <person name="Ovreas L."/>
            <person name="Rohde M."/>
            <person name="Galperin M.Y."/>
            <person name="Jogler C."/>
        </authorList>
    </citation>
    <scope>NUCLEOTIDE SEQUENCE [LARGE SCALE GENOMIC DNA]</scope>
    <source>
        <strain evidence="2 3">Q31a</strain>
    </source>
</reference>
<proteinExistence type="inferred from homology"/>
<dbReference type="Gene3D" id="3.40.50.720">
    <property type="entry name" value="NAD(P)-binding Rossmann-like Domain"/>
    <property type="match status" value="1"/>
</dbReference>
<evidence type="ECO:0000313" key="2">
    <source>
        <dbReference type="EMBL" id="QDV26673.1"/>
    </source>
</evidence>
<protein>
    <submittedName>
        <fullName evidence="2">3-oxoacyl-[acyl-carrier-protein] reductase FabG</fullName>
        <ecNumber evidence="2">1.1.1.100</ecNumber>
    </submittedName>
</protein>
<organism evidence="2 3">
    <name type="scientific">Aureliella helgolandensis</name>
    <dbReference type="NCBI Taxonomy" id="2527968"/>
    <lineage>
        <taxon>Bacteria</taxon>
        <taxon>Pseudomonadati</taxon>
        <taxon>Planctomycetota</taxon>
        <taxon>Planctomycetia</taxon>
        <taxon>Pirellulales</taxon>
        <taxon>Pirellulaceae</taxon>
        <taxon>Aureliella</taxon>
    </lineage>
</organism>
<dbReference type="PRINTS" id="PR00081">
    <property type="entry name" value="GDHRDH"/>
</dbReference>
<dbReference type="RefSeq" id="WP_197355551.1">
    <property type="nucleotide sequence ID" value="NZ_CP036298.1"/>
</dbReference>
<dbReference type="GO" id="GO:0030497">
    <property type="term" value="P:fatty acid elongation"/>
    <property type="evidence" value="ECO:0007669"/>
    <property type="project" value="TreeGrafter"/>
</dbReference>